<dbReference type="InterPro" id="IPR053322">
    <property type="entry name" value="PLA2-like"/>
</dbReference>
<sequence length="231" mass="26965">MFYLLIHLISIVFASEKVSISITDYCESEKFSDWIVREFKLDKFPTKVYLSFNHCCAVHDDCYHQSLGKEWCDKNFERCSSLMIEQVKKYSILSNSRISRFGTLQKTTHFSKEHYNPQKSDNDEYAPVSYRKIGKIYPVLFKYCRTQISTFSSCAFRFDECVFEDIVPIAHCKIYLDFCLHSSREQRDQDYACDCAVRAVQLSIDVPANLPSNNQSIVRENSMSFGLLEFA</sequence>
<proteinExistence type="predicted"/>
<accession>A0A9P1IRV2</accession>
<gene>
    <name evidence="1" type="ORF">CAMP_LOCUS10850</name>
</gene>
<evidence type="ECO:0000313" key="2">
    <source>
        <dbReference type="Proteomes" id="UP001152747"/>
    </source>
</evidence>
<dbReference type="AlphaFoldDB" id="A0A9P1IRV2"/>
<evidence type="ECO:0000313" key="1">
    <source>
        <dbReference type="EMBL" id="CAI5448213.1"/>
    </source>
</evidence>
<dbReference type="PANTHER" id="PTHR34228">
    <property type="entry name" value="PROTEIN CBG09474-RELATED"/>
    <property type="match status" value="1"/>
</dbReference>
<reference evidence="1" key="1">
    <citation type="submission" date="2022-11" db="EMBL/GenBank/DDBJ databases">
        <authorList>
            <person name="Kikuchi T."/>
        </authorList>
    </citation>
    <scope>NUCLEOTIDE SEQUENCE</scope>
    <source>
        <strain evidence="1">PS1010</strain>
    </source>
</reference>
<comment type="caution">
    <text evidence="1">The sequence shown here is derived from an EMBL/GenBank/DDBJ whole genome shotgun (WGS) entry which is preliminary data.</text>
</comment>
<keyword evidence="2" id="KW-1185">Reference proteome</keyword>
<name>A0A9P1IRV2_9PELO</name>
<organism evidence="1 2">
    <name type="scientific">Caenorhabditis angaria</name>
    <dbReference type="NCBI Taxonomy" id="860376"/>
    <lineage>
        <taxon>Eukaryota</taxon>
        <taxon>Metazoa</taxon>
        <taxon>Ecdysozoa</taxon>
        <taxon>Nematoda</taxon>
        <taxon>Chromadorea</taxon>
        <taxon>Rhabditida</taxon>
        <taxon>Rhabditina</taxon>
        <taxon>Rhabditomorpha</taxon>
        <taxon>Rhabditoidea</taxon>
        <taxon>Rhabditidae</taxon>
        <taxon>Peloderinae</taxon>
        <taxon>Caenorhabditis</taxon>
    </lineage>
</organism>
<dbReference type="PANTHER" id="PTHR34228:SF4">
    <property type="entry name" value="VENOM PROTEIN"/>
    <property type="match status" value="1"/>
</dbReference>
<dbReference type="GO" id="GO:0050482">
    <property type="term" value="P:arachidonate secretion"/>
    <property type="evidence" value="ECO:0007669"/>
    <property type="project" value="InterPro"/>
</dbReference>
<protein>
    <submittedName>
        <fullName evidence="1">Uncharacterized protein</fullName>
    </submittedName>
</protein>
<dbReference type="GO" id="GO:0006644">
    <property type="term" value="P:phospholipid metabolic process"/>
    <property type="evidence" value="ECO:0007669"/>
    <property type="project" value="InterPro"/>
</dbReference>
<dbReference type="Proteomes" id="UP001152747">
    <property type="component" value="Unassembled WGS sequence"/>
</dbReference>
<dbReference type="SUPFAM" id="SSF48619">
    <property type="entry name" value="Phospholipase A2, PLA2"/>
    <property type="match status" value="1"/>
</dbReference>
<dbReference type="EMBL" id="CANHGI010000004">
    <property type="protein sequence ID" value="CAI5448213.1"/>
    <property type="molecule type" value="Genomic_DNA"/>
</dbReference>
<dbReference type="GO" id="GO:0004623">
    <property type="term" value="F:phospholipase A2 activity"/>
    <property type="evidence" value="ECO:0007669"/>
    <property type="project" value="InterPro"/>
</dbReference>
<dbReference type="InterPro" id="IPR036444">
    <property type="entry name" value="PLipase_A2_dom_sf"/>
</dbReference>